<dbReference type="GO" id="GO:0004803">
    <property type="term" value="F:transposase activity"/>
    <property type="evidence" value="ECO:0007669"/>
    <property type="project" value="InterPro"/>
</dbReference>
<reference evidence="2 3" key="2">
    <citation type="submission" date="2018-06" db="EMBL/GenBank/DDBJ databases">
        <title>Metagenomic assembly of (sub)arctic Cyanobacteria and their associated microbiome from non-axenic cultures.</title>
        <authorList>
            <person name="Baurain D."/>
        </authorList>
    </citation>
    <scope>NUCLEOTIDE SEQUENCE [LARGE SCALE GENOMIC DNA]</scope>
    <source>
        <strain evidence="2">ULC041bin1</strain>
    </source>
</reference>
<protein>
    <submittedName>
        <fullName evidence="2">Transposase</fullName>
    </submittedName>
</protein>
<comment type="caution">
    <text evidence="2">The sequence shown here is derived from an EMBL/GenBank/DDBJ whole genome shotgun (WGS) entry which is preliminary data.</text>
</comment>
<proteinExistence type="predicted"/>
<accession>A0A2W4VVW0</accession>
<dbReference type="GO" id="GO:0043565">
    <property type="term" value="F:sequence-specific DNA binding"/>
    <property type="evidence" value="ECO:0007669"/>
    <property type="project" value="TreeGrafter"/>
</dbReference>
<dbReference type="Gene3D" id="3.30.70.1290">
    <property type="entry name" value="Transposase IS200-like"/>
    <property type="match status" value="1"/>
</dbReference>
<dbReference type="InterPro" id="IPR002686">
    <property type="entry name" value="Transposase_17"/>
</dbReference>
<dbReference type="AlphaFoldDB" id="A0A2W4VVW0"/>
<sequence length="193" mass="21981">MPYNPDQHHRRSTRLKGYDYAAEGLYFITLCTAQRQCLFGAVVDGHMQLNLLGQIVANEWMKTPQIRSDFDLDGWVVMPNHIHGIVVINSLNQPHDAIAPVGAHRHAPQDASPKTGIAYRRPHSVSSFIAGFKSATTKQINIQRNAARTPVWQRNYYDHIIRSEDSLHHIQTYIQNNPATWQKDQLHPTNPST</sequence>
<name>A0A2W4VVW0_9CYAN</name>
<evidence type="ECO:0000313" key="3">
    <source>
        <dbReference type="Proteomes" id="UP000249081"/>
    </source>
</evidence>
<reference evidence="3" key="1">
    <citation type="submission" date="2018-04" db="EMBL/GenBank/DDBJ databases">
        <authorList>
            <person name="Cornet L."/>
        </authorList>
    </citation>
    <scope>NUCLEOTIDE SEQUENCE [LARGE SCALE GENOMIC DNA]</scope>
</reference>
<dbReference type="SUPFAM" id="SSF143422">
    <property type="entry name" value="Transposase IS200-like"/>
    <property type="match status" value="1"/>
</dbReference>
<feature type="domain" description="Transposase IS200-like" evidence="1">
    <location>
        <begin position="21"/>
        <end position="177"/>
    </location>
</feature>
<dbReference type="SMART" id="SM01321">
    <property type="entry name" value="Y1_Tnp"/>
    <property type="match status" value="1"/>
</dbReference>
<organism evidence="2 3">
    <name type="scientific">Shackletoniella antarctica</name>
    <dbReference type="NCBI Taxonomy" id="268115"/>
    <lineage>
        <taxon>Bacteria</taxon>
        <taxon>Bacillati</taxon>
        <taxon>Cyanobacteriota</taxon>
        <taxon>Cyanophyceae</taxon>
        <taxon>Oculatellales</taxon>
        <taxon>Oculatellaceae</taxon>
        <taxon>Shackletoniella</taxon>
    </lineage>
</organism>
<gene>
    <name evidence="2" type="ORF">DCF17_17145</name>
</gene>
<dbReference type="EMBL" id="QBMN01000140">
    <property type="protein sequence ID" value="PZO36516.1"/>
    <property type="molecule type" value="Genomic_DNA"/>
</dbReference>
<evidence type="ECO:0000259" key="1">
    <source>
        <dbReference type="SMART" id="SM01321"/>
    </source>
</evidence>
<evidence type="ECO:0000313" key="2">
    <source>
        <dbReference type="EMBL" id="PZO36516.1"/>
    </source>
</evidence>
<dbReference type="Proteomes" id="UP000249081">
    <property type="component" value="Unassembled WGS sequence"/>
</dbReference>
<dbReference type="InterPro" id="IPR052715">
    <property type="entry name" value="RAYT_transposase"/>
</dbReference>
<dbReference type="InterPro" id="IPR036515">
    <property type="entry name" value="Transposase_17_sf"/>
</dbReference>
<dbReference type="PANTHER" id="PTHR36966:SF1">
    <property type="entry name" value="REP-ASSOCIATED TYROSINE TRANSPOSASE"/>
    <property type="match status" value="1"/>
</dbReference>
<dbReference type="PANTHER" id="PTHR36966">
    <property type="entry name" value="REP-ASSOCIATED TYROSINE TRANSPOSASE"/>
    <property type="match status" value="1"/>
</dbReference>
<dbReference type="GO" id="GO:0006313">
    <property type="term" value="P:DNA transposition"/>
    <property type="evidence" value="ECO:0007669"/>
    <property type="project" value="InterPro"/>
</dbReference>